<proteinExistence type="predicted"/>
<dbReference type="EMBL" id="JACGXN010000001">
    <property type="protein sequence ID" value="MBA8878100.1"/>
    <property type="molecule type" value="Genomic_DNA"/>
</dbReference>
<organism evidence="2 3">
    <name type="scientific">Phyllobacterium myrsinacearum</name>
    <dbReference type="NCBI Taxonomy" id="28101"/>
    <lineage>
        <taxon>Bacteria</taxon>
        <taxon>Pseudomonadati</taxon>
        <taxon>Pseudomonadota</taxon>
        <taxon>Alphaproteobacteria</taxon>
        <taxon>Hyphomicrobiales</taxon>
        <taxon>Phyllobacteriaceae</taxon>
        <taxon>Phyllobacterium</taxon>
    </lineage>
</organism>
<keyword evidence="1" id="KW-1133">Transmembrane helix</keyword>
<dbReference type="AlphaFoldDB" id="A0A839EN70"/>
<reference evidence="2 3" key="1">
    <citation type="submission" date="2020-07" db="EMBL/GenBank/DDBJ databases">
        <title>Genomic Encyclopedia of Type Strains, Phase IV (KMG-V): Genome sequencing to study the core and pangenomes of soil and plant-associated prokaryotes.</title>
        <authorList>
            <person name="Whitman W."/>
        </authorList>
    </citation>
    <scope>NUCLEOTIDE SEQUENCE [LARGE SCALE GENOMIC DNA]</scope>
    <source>
        <strain evidence="2 3">AN3</strain>
    </source>
</reference>
<feature type="transmembrane region" description="Helical" evidence="1">
    <location>
        <begin position="15"/>
        <end position="40"/>
    </location>
</feature>
<accession>A0A839EN70</accession>
<evidence type="ECO:0000313" key="2">
    <source>
        <dbReference type="EMBL" id="MBA8878100.1"/>
    </source>
</evidence>
<gene>
    <name evidence="2" type="ORF">FHW16_001782</name>
</gene>
<keyword evidence="1" id="KW-0812">Transmembrane</keyword>
<comment type="caution">
    <text evidence="2">The sequence shown here is derived from an EMBL/GenBank/DDBJ whole genome shotgun (WGS) entry which is preliminary data.</text>
</comment>
<keyword evidence="3" id="KW-1185">Reference proteome</keyword>
<keyword evidence="1" id="KW-0472">Membrane</keyword>
<sequence length="52" mass="5750">MDEPQPPRSTALSPVQFVLVLVFAAGVSSILFYPAMFLLARIIELFRAKQGL</sequence>
<dbReference type="RefSeq" id="WP_182548680.1">
    <property type="nucleotide sequence ID" value="NZ_JACGXN010000001.1"/>
</dbReference>
<dbReference type="Proteomes" id="UP000549052">
    <property type="component" value="Unassembled WGS sequence"/>
</dbReference>
<name>A0A839EN70_9HYPH</name>
<evidence type="ECO:0000313" key="3">
    <source>
        <dbReference type="Proteomes" id="UP000549052"/>
    </source>
</evidence>
<evidence type="ECO:0000256" key="1">
    <source>
        <dbReference type="SAM" id="Phobius"/>
    </source>
</evidence>
<protein>
    <submittedName>
        <fullName evidence="2">Uncharacterized protein</fullName>
    </submittedName>
</protein>